<dbReference type="KEGG" id="acob:P0Y56_11610"/>
<accession>A0AAJ5X485</accession>
<evidence type="ECO:0000313" key="2">
    <source>
        <dbReference type="Proteomes" id="UP001218362"/>
    </source>
</evidence>
<name>A0AAJ5X485_9SPHN</name>
<sequence>MLLLLLGACEKEILQPQDVMDRIEKSVTLPDGAAPVSAYDRYYAFDKPGEVKAVYLRAPNQSAGKRSWLVDPAKLPIGFDGDCRLVTVLYDVPAKRFISVTCYDEAKDLS</sequence>
<organism evidence="1 2">
    <name type="scientific">Candidatus Andeanibacterium colombiense</name>
    <dbReference type="NCBI Taxonomy" id="3121345"/>
    <lineage>
        <taxon>Bacteria</taxon>
        <taxon>Pseudomonadati</taxon>
        <taxon>Pseudomonadota</taxon>
        <taxon>Alphaproteobacteria</taxon>
        <taxon>Sphingomonadales</taxon>
        <taxon>Sphingomonadaceae</taxon>
        <taxon>Candidatus Andeanibacterium</taxon>
    </lineage>
</organism>
<gene>
    <name evidence="1" type="ORF">P0Y56_11610</name>
</gene>
<dbReference type="EMBL" id="CP119316">
    <property type="protein sequence ID" value="WEK45674.1"/>
    <property type="molecule type" value="Genomic_DNA"/>
</dbReference>
<proteinExistence type="predicted"/>
<dbReference type="Proteomes" id="UP001218362">
    <property type="component" value="Chromosome"/>
</dbReference>
<dbReference type="AlphaFoldDB" id="A0AAJ5X485"/>
<evidence type="ECO:0000313" key="1">
    <source>
        <dbReference type="EMBL" id="WEK45674.1"/>
    </source>
</evidence>
<protein>
    <submittedName>
        <fullName evidence="1">Uncharacterized protein</fullName>
    </submittedName>
</protein>
<reference evidence="1" key="1">
    <citation type="submission" date="2023-03" db="EMBL/GenBank/DDBJ databases">
        <title>Andean soil-derived lignocellulolytic bacterial consortium as a source of novel taxa and putative plastic-active enzymes.</title>
        <authorList>
            <person name="Diaz-Garcia L."/>
            <person name="Chuvochina M."/>
            <person name="Feuerriegel G."/>
            <person name="Bunk B."/>
            <person name="Sproer C."/>
            <person name="Streit W.R."/>
            <person name="Rodriguez L.M."/>
            <person name="Overmann J."/>
            <person name="Jimenez D.J."/>
        </authorList>
    </citation>
    <scope>NUCLEOTIDE SEQUENCE</scope>
    <source>
        <strain evidence="1">MAG 26</strain>
    </source>
</reference>